<feature type="region of interest" description="Disordered" evidence="2">
    <location>
        <begin position="255"/>
        <end position="283"/>
    </location>
</feature>
<keyword evidence="1" id="KW-0175">Coiled coil</keyword>
<gene>
    <name evidence="3" type="ORF">ACHAWO_002442</name>
</gene>
<evidence type="ECO:0000313" key="3">
    <source>
        <dbReference type="EMBL" id="KAL3802022.1"/>
    </source>
</evidence>
<evidence type="ECO:0000313" key="4">
    <source>
        <dbReference type="Proteomes" id="UP001530400"/>
    </source>
</evidence>
<accession>A0ABD3QP94</accession>
<feature type="compositionally biased region" description="Basic and acidic residues" evidence="2">
    <location>
        <begin position="260"/>
        <end position="272"/>
    </location>
</feature>
<feature type="region of interest" description="Disordered" evidence="2">
    <location>
        <begin position="189"/>
        <end position="230"/>
    </location>
</feature>
<dbReference type="EMBL" id="JALLPJ020000114">
    <property type="protein sequence ID" value="KAL3802022.1"/>
    <property type="molecule type" value="Genomic_DNA"/>
</dbReference>
<feature type="compositionally biased region" description="Basic residues" evidence="2">
    <location>
        <begin position="112"/>
        <end position="121"/>
    </location>
</feature>
<reference evidence="3 4" key="1">
    <citation type="submission" date="2024-10" db="EMBL/GenBank/DDBJ databases">
        <title>Updated reference genomes for cyclostephanoid diatoms.</title>
        <authorList>
            <person name="Roberts W.R."/>
            <person name="Alverson A.J."/>
        </authorList>
    </citation>
    <scope>NUCLEOTIDE SEQUENCE [LARGE SCALE GENOMIC DNA]</scope>
    <source>
        <strain evidence="3 4">AJA010-31</strain>
    </source>
</reference>
<evidence type="ECO:0000256" key="2">
    <source>
        <dbReference type="SAM" id="MobiDB-lite"/>
    </source>
</evidence>
<feature type="region of interest" description="Disordered" evidence="2">
    <location>
        <begin position="108"/>
        <end position="128"/>
    </location>
</feature>
<protein>
    <submittedName>
        <fullName evidence="3">Uncharacterized protein</fullName>
    </submittedName>
</protein>
<proteinExistence type="predicted"/>
<dbReference type="AlphaFoldDB" id="A0ABD3QP94"/>
<feature type="coiled-coil region" evidence="1">
    <location>
        <begin position="159"/>
        <end position="186"/>
    </location>
</feature>
<name>A0ABD3QP94_9STRA</name>
<feature type="region of interest" description="Disordered" evidence="2">
    <location>
        <begin position="1"/>
        <end position="22"/>
    </location>
</feature>
<organism evidence="3 4">
    <name type="scientific">Cyclotella atomus</name>
    <dbReference type="NCBI Taxonomy" id="382360"/>
    <lineage>
        <taxon>Eukaryota</taxon>
        <taxon>Sar</taxon>
        <taxon>Stramenopiles</taxon>
        <taxon>Ochrophyta</taxon>
        <taxon>Bacillariophyta</taxon>
        <taxon>Coscinodiscophyceae</taxon>
        <taxon>Thalassiosirophycidae</taxon>
        <taxon>Stephanodiscales</taxon>
        <taxon>Stephanodiscaceae</taxon>
        <taxon>Cyclotella</taxon>
    </lineage>
</organism>
<evidence type="ECO:0000256" key="1">
    <source>
        <dbReference type="SAM" id="Coils"/>
    </source>
</evidence>
<sequence length="491" mass="54062">MSSTNTKEKPSHEEPAGSLISSIQVFNTSHEVKSMSCGGNAKPIGLVTSTSSPIAFHHPRPTINDSDAIREYRRVRVAACRAKKARIIEDLQDAINANRAILDLPPQDFTKKKSSRKGKARPKYEPPPEMMAKMSKAEITAWKLAERKKRRNEKGRRDKEREDELVQSLKIELLDLEREVRKMNKEPYVIPSTSKQKDLKKISIAQPVNCQKPKAKAVSREEPVRLKSSTTDEASMKLVKARGELCKLSEVASENLGTTTEKKPSNKAEDATTKPPSSATKDVVAFEESAKSSDLDYSTIDVSPGKTCSSNEPVFDDIAVAFPDVIPSNREGADLTGNIKSMAEQQDIQGIEHVSAPSDMYENDDISVISSMNFIVDSENAVDNNEHGPAATSLNVCTGTASDQREYIKPVMRQVSMEPAANALFPANNPNAFIPDPVIADGYTSDVMTHVGYSDFIDNDDALSIEELVFDEIVITQDDPFLDHPLVGLEN</sequence>
<comment type="caution">
    <text evidence="3">The sequence shown here is derived from an EMBL/GenBank/DDBJ whole genome shotgun (WGS) entry which is preliminary data.</text>
</comment>
<feature type="compositionally biased region" description="Basic and acidic residues" evidence="2">
    <location>
        <begin position="1"/>
        <end position="15"/>
    </location>
</feature>
<keyword evidence="4" id="KW-1185">Reference proteome</keyword>
<dbReference type="Proteomes" id="UP001530400">
    <property type="component" value="Unassembled WGS sequence"/>
</dbReference>